<keyword evidence="6" id="KW-1185">Reference proteome</keyword>
<dbReference type="Pfam" id="PF13692">
    <property type="entry name" value="Glyco_trans_1_4"/>
    <property type="match status" value="1"/>
</dbReference>
<dbReference type="EMBL" id="BAABIV010000032">
    <property type="protein sequence ID" value="GAA5009367.1"/>
    <property type="molecule type" value="Genomic_DNA"/>
</dbReference>
<evidence type="ECO:0000256" key="1">
    <source>
        <dbReference type="ARBA" id="ARBA00021292"/>
    </source>
</evidence>
<organism evidence="5 6">
    <name type="scientific">Streptomyces hyderabadensis</name>
    <dbReference type="NCBI Taxonomy" id="598549"/>
    <lineage>
        <taxon>Bacteria</taxon>
        <taxon>Bacillati</taxon>
        <taxon>Actinomycetota</taxon>
        <taxon>Actinomycetes</taxon>
        <taxon>Kitasatosporales</taxon>
        <taxon>Streptomycetaceae</taxon>
        <taxon>Streptomyces</taxon>
    </lineage>
</organism>
<name>A0ABP9IU81_9ACTN</name>
<evidence type="ECO:0000259" key="4">
    <source>
        <dbReference type="Pfam" id="PF13439"/>
    </source>
</evidence>
<keyword evidence="2" id="KW-0328">Glycosyltransferase</keyword>
<comment type="caution">
    <text evidence="5">The sequence shown here is derived from an EMBL/GenBank/DDBJ whole genome shotgun (WGS) entry which is preliminary data.</text>
</comment>
<sequence>MVSATQNLAGALADKHDVEIVALRKVRDTSHFALDHRVNVRALTDLRAHSPAYDGDDPLVHEFPVRYPYPESEKKPVVSRLAEKRLFSYLADTDADVVVSSNPRITVLLAAAPGGYLKVAQEHSMPGIYTASIRRLLFQEAYRRLDAVTVLSPEEQAGLGDLVPDVRDRIHVMPNCIPDPGGRQSDGRNKVVVTAGVFKPHKNFLGLIDAFATVAERHSDWQLRIYGSGPEEAAMRRRIQEQGLYNHVHLMGPAFPVTAEFAKGSIFVLPSLREPFGNVTVEAMTRGLPVVSMDCDHGPRNILTHGTDGLLVPLGDTEAMAAAIIDLIEDDGRRLGMGRQARLTSERFGPGPSAERFEKILSEAAAIRELPGTVDCAVLADGDIQLDLRPPEGEDRVPDGLSLLCRDVRGKEKPVVLPFTGGTAVVPRRGTLVEGLWEFVVSAEGREKPLHAEHCDSGSLVAPGWEAETAGLEVLLPYKEDDGRLRVRSRVRVEHAEVRRIEAGEHQILVEGELWGGEAVSTDDAVTAVHRSDKHRVLSFPVVWTDGVRFRCEIALEALVAAHGEEKEEVWDFWIQHAGGDPAQIGKLVTDVLEPQKVFRYPRPVRERVPSAVVSGPRTGRRFLLGDRGTRTLATPTRVEIRPYYTTTAQLAFKTVTL</sequence>
<protein>
    <recommendedName>
        <fullName evidence="1">D-inositol 3-phosphate glycosyltransferase</fullName>
    </recommendedName>
</protein>
<dbReference type="Proteomes" id="UP001500610">
    <property type="component" value="Unassembled WGS sequence"/>
</dbReference>
<dbReference type="SUPFAM" id="SSF53756">
    <property type="entry name" value="UDP-Glycosyltransferase/glycogen phosphorylase"/>
    <property type="match status" value="1"/>
</dbReference>
<accession>A0ABP9IU81</accession>
<keyword evidence="3" id="KW-0808">Transferase</keyword>
<evidence type="ECO:0000313" key="5">
    <source>
        <dbReference type="EMBL" id="GAA5009367.1"/>
    </source>
</evidence>
<dbReference type="PANTHER" id="PTHR12526:SF627">
    <property type="entry name" value="D-RHAMNOSYLTRANSFERASE WBPZ"/>
    <property type="match status" value="1"/>
</dbReference>
<feature type="domain" description="Glycosyltransferase subfamily 4-like N-terminal" evidence="4">
    <location>
        <begin position="5"/>
        <end position="177"/>
    </location>
</feature>
<evidence type="ECO:0000256" key="3">
    <source>
        <dbReference type="ARBA" id="ARBA00022679"/>
    </source>
</evidence>
<dbReference type="Gene3D" id="3.40.50.2000">
    <property type="entry name" value="Glycogen Phosphorylase B"/>
    <property type="match status" value="2"/>
</dbReference>
<dbReference type="PANTHER" id="PTHR12526">
    <property type="entry name" value="GLYCOSYLTRANSFERASE"/>
    <property type="match status" value="1"/>
</dbReference>
<gene>
    <name evidence="5" type="ORF">GCM10023257_65140</name>
</gene>
<proteinExistence type="predicted"/>
<evidence type="ECO:0000313" key="6">
    <source>
        <dbReference type="Proteomes" id="UP001500610"/>
    </source>
</evidence>
<evidence type="ECO:0000256" key="2">
    <source>
        <dbReference type="ARBA" id="ARBA00022676"/>
    </source>
</evidence>
<dbReference type="InterPro" id="IPR028098">
    <property type="entry name" value="Glyco_trans_4-like_N"/>
</dbReference>
<dbReference type="Pfam" id="PF13439">
    <property type="entry name" value="Glyco_transf_4"/>
    <property type="match status" value="1"/>
</dbReference>
<reference evidence="6" key="1">
    <citation type="journal article" date="2019" name="Int. J. Syst. Evol. Microbiol.">
        <title>The Global Catalogue of Microorganisms (GCM) 10K type strain sequencing project: providing services to taxonomists for standard genome sequencing and annotation.</title>
        <authorList>
            <consortium name="The Broad Institute Genomics Platform"/>
            <consortium name="The Broad Institute Genome Sequencing Center for Infectious Disease"/>
            <person name="Wu L."/>
            <person name="Ma J."/>
        </authorList>
    </citation>
    <scope>NUCLEOTIDE SEQUENCE [LARGE SCALE GENOMIC DNA]</scope>
    <source>
        <strain evidence="6">JCM 17657</strain>
    </source>
</reference>